<dbReference type="SUPFAM" id="SSF51735">
    <property type="entry name" value="NAD(P)-binding Rossmann-fold domains"/>
    <property type="match status" value="1"/>
</dbReference>
<keyword evidence="3" id="KW-1185">Reference proteome</keyword>
<feature type="domain" description="NAD-dependent epimerase/dehydratase" evidence="1">
    <location>
        <begin position="116"/>
        <end position="199"/>
    </location>
</feature>
<dbReference type="EMBL" id="JAUKNN010000035">
    <property type="protein sequence ID" value="MDN8670459.1"/>
    <property type="molecule type" value="Genomic_DNA"/>
</dbReference>
<dbReference type="Proteomes" id="UP001174315">
    <property type="component" value="Unassembled WGS sequence"/>
</dbReference>
<comment type="caution">
    <text evidence="2">The sequence shown here is derived from an EMBL/GenBank/DDBJ whole genome shotgun (WGS) entry which is preliminary data.</text>
</comment>
<protein>
    <recommendedName>
        <fullName evidence="1">NAD-dependent epimerase/dehydratase domain-containing protein</fullName>
    </recommendedName>
</protein>
<evidence type="ECO:0000259" key="1">
    <source>
        <dbReference type="Pfam" id="PF01370"/>
    </source>
</evidence>
<proteinExistence type="predicted"/>
<dbReference type="InterPro" id="IPR051207">
    <property type="entry name" value="ComplexI_NDUFA9_subunit"/>
</dbReference>
<dbReference type="PANTHER" id="PTHR12126">
    <property type="entry name" value="NADH-UBIQUINONE OXIDOREDUCTASE 39 KDA SUBUNIT-RELATED"/>
    <property type="match status" value="1"/>
</dbReference>
<dbReference type="PANTHER" id="PTHR12126:SF11">
    <property type="entry name" value="NADH DEHYDROGENASE [UBIQUINONE] 1 ALPHA SUBCOMPLEX SUBUNIT 9, MITOCHONDRIAL"/>
    <property type="match status" value="1"/>
</dbReference>
<dbReference type="InterPro" id="IPR036291">
    <property type="entry name" value="NAD(P)-bd_dom_sf"/>
</dbReference>
<organism evidence="2 3">
    <name type="scientific">Stenotrophomonas indicatrix</name>
    <dbReference type="NCBI Taxonomy" id="2045451"/>
    <lineage>
        <taxon>Bacteria</taxon>
        <taxon>Pseudomonadati</taxon>
        <taxon>Pseudomonadota</taxon>
        <taxon>Gammaproteobacteria</taxon>
        <taxon>Lysobacterales</taxon>
        <taxon>Lysobacteraceae</taxon>
        <taxon>Stenotrophomonas</taxon>
    </lineage>
</organism>
<accession>A0ABT8QF45</accession>
<evidence type="ECO:0000313" key="3">
    <source>
        <dbReference type="Proteomes" id="UP001174315"/>
    </source>
</evidence>
<sequence length="298" mass="32363">MTVLVSGATSQIGRYLLPRLVQAGMDVQAASRRPQAEQPGVQWLGGDLYDALDQSGPHAWQAIASSSPMELWAEWLSRQTVAPAPRIIVTSSMSVLTKQESAQADEQDVVAMLQRGERGLIAQAERLGMEWTILRPTLIYGAGIDRSISPIVARARRLRVFPIPMTHGMRQPVHADDIAQTMVQAIRTGAAAGRVLEIGGGERLPYHEMFRRMRASLVESTLPVPLPDLSLRMLAAVLPRARGPVSRLQQDLIADNSELTALLGVRPRPFRPDAGTWQPMTPELASARVAASPPGAVA</sequence>
<name>A0ABT8QF45_9GAMM</name>
<gene>
    <name evidence="2" type="ORF">Q0S36_14035</name>
</gene>
<reference evidence="2" key="1">
    <citation type="submission" date="2023-07" db="EMBL/GenBank/DDBJ databases">
        <title>Stenotrophomonas isolates from soil.</title>
        <authorList>
            <person name="Sharma V."/>
            <person name="Zur-Pinska J."/>
            <person name="Hay A.G."/>
        </authorList>
    </citation>
    <scope>NUCLEOTIDE SEQUENCE</scope>
    <source>
        <strain evidence="2">C2</strain>
    </source>
</reference>
<dbReference type="Gene3D" id="3.40.50.720">
    <property type="entry name" value="NAD(P)-binding Rossmann-like Domain"/>
    <property type="match status" value="1"/>
</dbReference>
<dbReference type="InterPro" id="IPR001509">
    <property type="entry name" value="Epimerase_deHydtase"/>
</dbReference>
<evidence type="ECO:0000313" key="2">
    <source>
        <dbReference type="EMBL" id="MDN8670459.1"/>
    </source>
</evidence>
<dbReference type="Pfam" id="PF01370">
    <property type="entry name" value="Epimerase"/>
    <property type="match status" value="1"/>
</dbReference>
<dbReference type="RefSeq" id="WP_099843379.1">
    <property type="nucleotide sequence ID" value="NZ_CBCSJV010000064.1"/>
</dbReference>